<dbReference type="OrthoDB" id="312029at2759"/>
<reference evidence="4" key="1">
    <citation type="submission" date="2021-01" db="EMBL/GenBank/DDBJ databases">
        <authorList>
            <consortium name="Genoscope - CEA"/>
            <person name="William W."/>
        </authorList>
    </citation>
    <scope>NUCLEOTIDE SEQUENCE</scope>
</reference>
<keyword evidence="5" id="KW-1185">Reference proteome</keyword>
<comment type="caution">
    <text evidence="4">The sequence shown here is derived from an EMBL/GenBank/DDBJ whole genome shotgun (WGS) entry which is preliminary data.</text>
</comment>
<accession>A0A8S1W5J3</accession>
<feature type="transmembrane region" description="Helical" evidence="3">
    <location>
        <begin position="101"/>
        <end position="119"/>
    </location>
</feature>
<keyword evidence="3" id="KW-1133">Transmembrane helix</keyword>
<dbReference type="Proteomes" id="UP000683925">
    <property type="component" value="Unassembled WGS sequence"/>
</dbReference>
<dbReference type="AlphaFoldDB" id="A0A8S1W5J3"/>
<dbReference type="PANTHER" id="PTHR12226:SF2">
    <property type="entry name" value="MANNOSE-P-DOLICHOL UTILIZATION DEFECT 1 PROTEIN"/>
    <property type="match status" value="1"/>
</dbReference>
<evidence type="ECO:0000256" key="3">
    <source>
        <dbReference type="SAM" id="Phobius"/>
    </source>
</evidence>
<evidence type="ECO:0008006" key="6">
    <source>
        <dbReference type="Google" id="ProtNLM"/>
    </source>
</evidence>
<feature type="transmembrane region" description="Helical" evidence="3">
    <location>
        <begin position="74"/>
        <end position="95"/>
    </location>
</feature>
<dbReference type="PANTHER" id="PTHR12226">
    <property type="entry name" value="MANNOSE-P-DOLICHOL UTILIZATION DEFECT 1 LEC35 -RELATED"/>
    <property type="match status" value="1"/>
</dbReference>
<evidence type="ECO:0000256" key="2">
    <source>
        <dbReference type="ARBA" id="ARBA00022737"/>
    </source>
</evidence>
<dbReference type="InterPro" id="IPR016817">
    <property type="entry name" value="MannP-dilichol_defect-1"/>
</dbReference>
<dbReference type="EMBL" id="CAJJDP010000080">
    <property type="protein sequence ID" value="CAD8183692.1"/>
    <property type="molecule type" value="Genomic_DNA"/>
</dbReference>
<evidence type="ECO:0000313" key="4">
    <source>
        <dbReference type="EMBL" id="CAD8183692.1"/>
    </source>
</evidence>
<evidence type="ECO:0000256" key="1">
    <source>
        <dbReference type="ARBA" id="ARBA00022448"/>
    </source>
</evidence>
<organism evidence="4 5">
    <name type="scientific">Paramecium octaurelia</name>
    <dbReference type="NCBI Taxonomy" id="43137"/>
    <lineage>
        <taxon>Eukaryota</taxon>
        <taxon>Sar</taxon>
        <taxon>Alveolata</taxon>
        <taxon>Ciliophora</taxon>
        <taxon>Intramacronucleata</taxon>
        <taxon>Oligohymenophorea</taxon>
        <taxon>Peniculida</taxon>
        <taxon>Parameciidae</taxon>
        <taxon>Paramecium</taxon>
    </lineage>
</organism>
<keyword evidence="2" id="KW-0677">Repeat</keyword>
<sequence>MHQETFIRINQLLNSSFASHVEITLDCQEYSRIKKSGLSFEQIFFELFSEFNQSSLFIHFLIPYNMHKQNKQKLYVENVAILIQIVIIVALYKVYEKSFTLGYFYLRAVIFLGVNLPFFTKLSNNHQHFVDYVCKTTINMVKFKNKDIGQLLFVTVFLQSTGAAARCFTILVSSTDGISSMSV</sequence>
<keyword evidence="3" id="KW-0812">Transmembrane</keyword>
<proteinExistence type="predicted"/>
<keyword evidence="1" id="KW-0813">Transport</keyword>
<evidence type="ECO:0000313" key="5">
    <source>
        <dbReference type="Proteomes" id="UP000683925"/>
    </source>
</evidence>
<protein>
    <recommendedName>
        <fullName evidence="6">Transmembrane protein</fullName>
    </recommendedName>
</protein>
<keyword evidence="3" id="KW-0472">Membrane</keyword>
<gene>
    <name evidence="4" type="ORF">POCTA_138.1.T0810209</name>
</gene>
<name>A0A8S1W5J3_PAROT</name>